<feature type="transmembrane region" description="Helical" evidence="1">
    <location>
        <begin position="63"/>
        <end position="81"/>
    </location>
</feature>
<dbReference type="HOGENOM" id="CLU_1114260_0_0_5"/>
<proteinExistence type="predicted"/>
<organism evidence="2">
    <name type="scientific">Chelativorans sp. (strain BNC1)</name>
    <dbReference type="NCBI Taxonomy" id="266779"/>
    <lineage>
        <taxon>Bacteria</taxon>
        <taxon>Pseudomonadati</taxon>
        <taxon>Pseudomonadota</taxon>
        <taxon>Alphaproteobacteria</taxon>
        <taxon>Hyphomicrobiales</taxon>
        <taxon>Phyllobacteriaceae</taxon>
        <taxon>Chelativorans</taxon>
    </lineage>
</organism>
<sequence length="249" mass="28438">MASSGLHKPFLLVQVATMGKVETAKSTAAKNVRPLTKWVRTMPMVGRGVEVSLSLLEQLGIKGFVMTSLPVIIYGWAAWFFDYVPWWAAILLLLAAIFFVLGAAHRILLIRTASRFDPSKYEEFGQELVDLSKDMFRFLSDRMREQRDHHARMTDQDPVSIHSWQADRDFEQISGRLFFERFGPQTMRALALLQRIGVQLPPHMIATASHRQNGIPQFLGLMGQLLEEGNVSEAIEISQDRDFIWQIQH</sequence>
<keyword evidence="1" id="KW-0472">Membrane</keyword>
<evidence type="ECO:0000313" key="2">
    <source>
        <dbReference type="EMBL" id="ABG64387.1"/>
    </source>
</evidence>
<dbReference type="AlphaFoldDB" id="Q11DY8"/>
<gene>
    <name evidence="2" type="ordered locus">Meso_3015</name>
</gene>
<keyword evidence="1" id="KW-0812">Transmembrane</keyword>
<dbReference type="EMBL" id="CP000390">
    <property type="protein sequence ID" value="ABG64387.1"/>
    <property type="molecule type" value="Genomic_DNA"/>
</dbReference>
<name>Q11DY8_CHESB</name>
<accession>Q11DY8</accession>
<protein>
    <submittedName>
        <fullName evidence="2">Uncharacterized protein</fullName>
    </submittedName>
</protein>
<keyword evidence="1" id="KW-1133">Transmembrane helix</keyword>
<dbReference type="STRING" id="266779.Meso_3015"/>
<evidence type="ECO:0000256" key="1">
    <source>
        <dbReference type="SAM" id="Phobius"/>
    </source>
</evidence>
<dbReference type="KEGG" id="mes:Meso_3015"/>
<reference evidence="2" key="1">
    <citation type="submission" date="2006-06" db="EMBL/GenBank/DDBJ databases">
        <title>Complete sequence of chromosome of Chelativorans sp. BNC1.</title>
        <authorList>
            <consortium name="US DOE Joint Genome Institute"/>
            <person name="Copeland A."/>
            <person name="Lucas S."/>
            <person name="Lapidus A."/>
            <person name="Barry K."/>
            <person name="Detter J.C."/>
            <person name="Glavina del Rio T."/>
            <person name="Hammon N."/>
            <person name="Israni S."/>
            <person name="Dalin E."/>
            <person name="Tice H."/>
            <person name="Pitluck S."/>
            <person name="Chertkov O."/>
            <person name="Brettin T."/>
            <person name="Bruce D."/>
            <person name="Han C."/>
            <person name="Tapia R."/>
            <person name="Gilna P."/>
            <person name="Schmutz J."/>
            <person name="Larimer F."/>
            <person name="Land M."/>
            <person name="Hauser L."/>
            <person name="Kyrpides N."/>
            <person name="Mikhailova N."/>
            <person name="Richardson P."/>
        </authorList>
    </citation>
    <scope>NUCLEOTIDE SEQUENCE</scope>
    <source>
        <strain evidence="2">BNC1</strain>
    </source>
</reference>
<feature type="transmembrane region" description="Helical" evidence="1">
    <location>
        <begin position="87"/>
        <end position="109"/>
    </location>
</feature>